<name>A0A0F9J8L0_9ZZZZ</name>
<protein>
    <submittedName>
        <fullName evidence="1">Uncharacterized protein</fullName>
    </submittedName>
</protein>
<feature type="non-terminal residue" evidence="1">
    <location>
        <position position="184"/>
    </location>
</feature>
<dbReference type="AlphaFoldDB" id="A0A0F9J8L0"/>
<dbReference type="InterPro" id="IPR017853">
    <property type="entry name" value="GH"/>
</dbReference>
<gene>
    <name evidence="1" type="ORF">LCGC14_1486930</name>
</gene>
<proteinExistence type="predicted"/>
<dbReference type="SUPFAM" id="SSF51445">
    <property type="entry name" value="(Trans)glycosidases"/>
    <property type="match status" value="1"/>
</dbReference>
<sequence length="184" mass="21399">MKMLVDETVPGTDVSFNQEETNWQMAADTDGVRPGFIRWTQHPWKDSQRVLNWDKATNAWVVLKAPYIVYVPGVAGQLQGEFFTEDFEQTVGQYNGELPPQVDLELFPIDWDALKIMFEWLDFWAKVKAGCYTGAWVLQVALLYIDRLPDWFVERDFWLTGYNDEGPDLVSGYDLAVKFWQRTS</sequence>
<dbReference type="Gene3D" id="3.20.20.80">
    <property type="entry name" value="Glycosidases"/>
    <property type="match status" value="1"/>
</dbReference>
<reference evidence="1" key="1">
    <citation type="journal article" date="2015" name="Nature">
        <title>Complex archaea that bridge the gap between prokaryotes and eukaryotes.</title>
        <authorList>
            <person name="Spang A."/>
            <person name="Saw J.H."/>
            <person name="Jorgensen S.L."/>
            <person name="Zaremba-Niedzwiedzka K."/>
            <person name="Martijn J."/>
            <person name="Lind A.E."/>
            <person name="van Eijk R."/>
            <person name="Schleper C."/>
            <person name="Guy L."/>
            <person name="Ettema T.J."/>
        </authorList>
    </citation>
    <scope>NUCLEOTIDE SEQUENCE</scope>
</reference>
<organism evidence="1">
    <name type="scientific">marine sediment metagenome</name>
    <dbReference type="NCBI Taxonomy" id="412755"/>
    <lineage>
        <taxon>unclassified sequences</taxon>
        <taxon>metagenomes</taxon>
        <taxon>ecological metagenomes</taxon>
    </lineage>
</organism>
<dbReference type="EMBL" id="LAZR01010643">
    <property type="protein sequence ID" value="KKM65863.1"/>
    <property type="molecule type" value="Genomic_DNA"/>
</dbReference>
<evidence type="ECO:0000313" key="1">
    <source>
        <dbReference type="EMBL" id="KKM65863.1"/>
    </source>
</evidence>
<accession>A0A0F9J8L0</accession>
<comment type="caution">
    <text evidence="1">The sequence shown here is derived from an EMBL/GenBank/DDBJ whole genome shotgun (WGS) entry which is preliminary data.</text>
</comment>